<evidence type="ECO:0000313" key="7">
    <source>
        <dbReference type="Proteomes" id="UP000267921"/>
    </source>
</evidence>
<reference evidence="2 5" key="1">
    <citation type="submission" date="2016-10" db="EMBL/GenBank/DDBJ databases">
        <title>Methanohalophilus halophilus.</title>
        <authorList>
            <person name="L'haridon S."/>
        </authorList>
    </citation>
    <scope>NUCLEOTIDE SEQUENCE [LARGE SCALE GENOMIC DNA]</scope>
    <source>
        <strain evidence="2 5">Z-7982</strain>
    </source>
</reference>
<dbReference type="Pfam" id="PF02915">
    <property type="entry name" value="Rubrerythrin"/>
    <property type="match status" value="1"/>
</dbReference>
<dbReference type="Gene3D" id="1.20.1260.10">
    <property type="match status" value="1"/>
</dbReference>
<evidence type="ECO:0000313" key="2">
    <source>
        <dbReference type="EMBL" id="APH39089.1"/>
    </source>
</evidence>
<reference evidence="4 6" key="2">
    <citation type="submission" date="2016-10" db="EMBL/GenBank/DDBJ databases">
        <authorList>
            <person name="de Groot N.N."/>
        </authorList>
    </citation>
    <scope>NUCLEOTIDE SEQUENCE [LARGE SCALE GENOMIC DNA]</scope>
    <source>
        <strain evidence="4 6">Z-7982</strain>
    </source>
</reference>
<proteinExistence type="predicted"/>
<dbReference type="KEGG" id="mhaz:BHR79_06050"/>
<evidence type="ECO:0000259" key="1">
    <source>
        <dbReference type="Pfam" id="PF02915"/>
    </source>
</evidence>
<dbReference type="STRING" id="2177.BHR79_06050"/>
<dbReference type="CDD" id="cd01045">
    <property type="entry name" value="Ferritin_like_AB"/>
    <property type="match status" value="1"/>
</dbReference>
<protein>
    <submittedName>
        <fullName evidence="2">Rubrerythrin</fullName>
    </submittedName>
</protein>
<reference evidence="3 7" key="3">
    <citation type="submission" date="2018-10" db="EMBL/GenBank/DDBJ databases">
        <title>Cultivation of a novel Methanohalophilus strain from Kebrit Deep of the Red Sea and a genomic comparison of members of the genus Methanohalophilus.</title>
        <authorList>
            <person name="Guan Y."/>
            <person name="Ngugi D.K."/>
            <person name="Stingl U."/>
        </authorList>
    </citation>
    <scope>NUCLEOTIDE SEQUENCE [LARGE SCALE GENOMIC DNA]</scope>
    <source>
        <strain evidence="3 7">DSM 3094</strain>
    </source>
</reference>
<dbReference type="Proteomes" id="UP000267921">
    <property type="component" value="Unassembled WGS sequence"/>
</dbReference>
<gene>
    <name evidence="2" type="ORF">BHR79_06050</name>
    <name evidence="3" type="ORF">EFE40_04205</name>
    <name evidence="4" type="ORF">SAMN04515625_1921</name>
</gene>
<evidence type="ECO:0000313" key="3">
    <source>
        <dbReference type="EMBL" id="RNI09855.1"/>
    </source>
</evidence>
<dbReference type="InterPro" id="IPR003251">
    <property type="entry name" value="Rr_diiron-bd_dom"/>
</dbReference>
<feature type="domain" description="Rubrerythrin diiron-binding" evidence="1">
    <location>
        <begin position="20"/>
        <end position="151"/>
    </location>
</feature>
<name>A0A1L3Q2K2_9EURY</name>
<accession>A0A1L3Q2K2</accession>
<evidence type="ECO:0000313" key="4">
    <source>
        <dbReference type="EMBL" id="SDW93156.1"/>
    </source>
</evidence>
<dbReference type="InterPro" id="IPR009078">
    <property type="entry name" value="Ferritin-like_SF"/>
</dbReference>
<dbReference type="PANTHER" id="PTHR33531">
    <property type="entry name" value="RUBRERYTHRIN SUBFAMILY"/>
    <property type="match status" value="1"/>
</dbReference>
<dbReference type="SUPFAM" id="SSF47240">
    <property type="entry name" value="Ferritin-like"/>
    <property type="match status" value="1"/>
</dbReference>
<evidence type="ECO:0000313" key="5">
    <source>
        <dbReference type="Proteomes" id="UP000186879"/>
    </source>
</evidence>
<dbReference type="GO" id="GO:0046872">
    <property type="term" value="F:metal ion binding"/>
    <property type="evidence" value="ECO:0007669"/>
    <property type="project" value="InterPro"/>
</dbReference>
<dbReference type="AlphaFoldDB" id="A0A1L3Q2K2"/>
<dbReference type="Proteomes" id="UP000186879">
    <property type="component" value="Chromosome"/>
</dbReference>
<dbReference type="PANTHER" id="PTHR33531:SF10">
    <property type="entry name" value="BLR7895 PROTEIN"/>
    <property type="match status" value="1"/>
</dbReference>
<dbReference type="GO" id="GO:0016491">
    <property type="term" value="F:oxidoreductase activity"/>
    <property type="evidence" value="ECO:0007669"/>
    <property type="project" value="InterPro"/>
</dbReference>
<dbReference type="OrthoDB" id="132738at2157"/>
<dbReference type="RefSeq" id="WP_072561525.1">
    <property type="nucleotide sequence ID" value="NZ_CP017921.1"/>
</dbReference>
<keyword evidence="5" id="KW-1185">Reference proteome</keyword>
<dbReference type="GeneID" id="30583310"/>
<dbReference type="EMBL" id="RJJG01000003">
    <property type="protein sequence ID" value="RNI09855.1"/>
    <property type="molecule type" value="Genomic_DNA"/>
</dbReference>
<organism evidence="2 5">
    <name type="scientific">Methanohalophilus halophilus</name>
    <dbReference type="NCBI Taxonomy" id="2177"/>
    <lineage>
        <taxon>Archaea</taxon>
        <taxon>Methanobacteriati</taxon>
        <taxon>Methanobacteriota</taxon>
        <taxon>Stenosarchaea group</taxon>
        <taxon>Methanomicrobia</taxon>
        <taxon>Methanosarcinales</taxon>
        <taxon>Methanosarcinaceae</taxon>
        <taxon>Methanohalophilus</taxon>
    </lineage>
</organism>
<dbReference type="EMBL" id="CP017921">
    <property type="protein sequence ID" value="APH39089.1"/>
    <property type="molecule type" value="Genomic_DNA"/>
</dbReference>
<evidence type="ECO:0000313" key="6">
    <source>
        <dbReference type="Proteomes" id="UP000198669"/>
    </source>
</evidence>
<dbReference type="InterPro" id="IPR012347">
    <property type="entry name" value="Ferritin-like"/>
</dbReference>
<dbReference type="Proteomes" id="UP000198669">
    <property type="component" value="Unassembled WGS sequence"/>
</dbReference>
<dbReference type="EMBL" id="FNMU01000006">
    <property type="protein sequence ID" value="SDW93156.1"/>
    <property type="molecule type" value="Genomic_DNA"/>
</dbReference>
<sequence length="162" mass="18774">MQDILKDVDVELENISTVEEAVEMAIALEDQGHDFYLERANLTGNPGAKKTYEFLAEEEKHHAQYLHKFLEGKEVEIPESSIPDFRGSLNVEFTENNLEEIGIMLGALRFERKSEYFYLELEKKATEKAEQEFFSKIAKFERGHYELIDGLLDEATGFRMQT</sequence>